<evidence type="ECO:0000313" key="3">
    <source>
        <dbReference type="Proteomes" id="UP000283383"/>
    </source>
</evidence>
<sequence length="147" mass="16873">MWISSEMPVIVLLLFSVPCLAIYPTSLTIKWSSNEANCSGHFFDHNMIARSLQNACPKESNRGRWINLFRELQLYDGNDIKGPDPRAMWRIEVPDAQGGTFYLLVIHWDKKLSECHYLGALMHKNNKYIPCINSYSEYVATKSDNTA</sequence>
<keyword evidence="3" id="KW-1185">Reference proteome</keyword>
<feature type="chain" id="PRO_5019031470" evidence="1">
    <location>
        <begin position="22"/>
        <end position="147"/>
    </location>
</feature>
<protein>
    <submittedName>
        <fullName evidence="2">Uncharacterized protein</fullName>
    </submittedName>
</protein>
<evidence type="ECO:0000256" key="1">
    <source>
        <dbReference type="SAM" id="SignalP"/>
    </source>
</evidence>
<dbReference type="Proteomes" id="UP000283383">
    <property type="component" value="Unassembled WGS sequence"/>
</dbReference>
<keyword evidence="1" id="KW-0732">Signal</keyword>
<evidence type="ECO:0000313" key="2">
    <source>
        <dbReference type="EMBL" id="RKF64279.1"/>
    </source>
</evidence>
<proteinExistence type="predicted"/>
<reference evidence="2 3" key="1">
    <citation type="journal article" date="2018" name="BMC Genomics">
        <title>Comparative genome analyses reveal sequence features reflecting distinct modes of host-adaptation between dicot and monocot powdery mildew.</title>
        <authorList>
            <person name="Wu Y."/>
            <person name="Ma X."/>
            <person name="Pan Z."/>
            <person name="Kale S.D."/>
            <person name="Song Y."/>
            <person name="King H."/>
            <person name="Zhang Q."/>
            <person name="Presley C."/>
            <person name="Deng X."/>
            <person name="Wei C.I."/>
            <person name="Xiao S."/>
        </authorList>
    </citation>
    <scope>NUCLEOTIDE SEQUENCE [LARGE SCALE GENOMIC DNA]</scope>
    <source>
        <strain evidence="2">UMSG3</strain>
    </source>
</reference>
<accession>A0A420I3I4</accession>
<gene>
    <name evidence="2" type="ORF">GcM3_133028</name>
</gene>
<organism evidence="2 3">
    <name type="scientific">Golovinomyces cichoracearum</name>
    <dbReference type="NCBI Taxonomy" id="62708"/>
    <lineage>
        <taxon>Eukaryota</taxon>
        <taxon>Fungi</taxon>
        <taxon>Dikarya</taxon>
        <taxon>Ascomycota</taxon>
        <taxon>Pezizomycotina</taxon>
        <taxon>Leotiomycetes</taxon>
        <taxon>Erysiphales</taxon>
        <taxon>Erysiphaceae</taxon>
        <taxon>Golovinomyces</taxon>
    </lineage>
</organism>
<dbReference type="AlphaFoldDB" id="A0A420I3I4"/>
<dbReference type="EMBL" id="MCBQ01013356">
    <property type="protein sequence ID" value="RKF64279.1"/>
    <property type="molecule type" value="Genomic_DNA"/>
</dbReference>
<comment type="caution">
    <text evidence="2">The sequence shown here is derived from an EMBL/GenBank/DDBJ whole genome shotgun (WGS) entry which is preliminary data.</text>
</comment>
<name>A0A420I3I4_9PEZI</name>
<feature type="signal peptide" evidence="1">
    <location>
        <begin position="1"/>
        <end position="21"/>
    </location>
</feature>